<dbReference type="PIRSF" id="PIRSF000194">
    <property type="entry name" value="DHFR"/>
    <property type="match status" value="1"/>
</dbReference>
<sequence length="165" mass="18650">MRVSTIVGISKNRAIGKENDIPWHLPADLKYFKKVTTGHPIIMGRKCFESIGRALPNRTNIIVSRNPEFHIEGCILVHSLDAALTVAKEKGAEEAFIIGGGEIYEKGLPLSTKLYLTEIDIEVEDADVFFPDLNQDHWTEISAIAHQKDAKNPYDYTFRVLERKE</sequence>
<dbReference type="InterPro" id="IPR024072">
    <property type="entry name" value="DHFR-like_dom_sf"/>
</dbReference>
<dbReference type="GO" id="GO:0046654">
    <property type="term" value="P:tetrahydrofolate biosynthetic process"/>
    <property type="evidence" value="ECO:0007669"/>
    <property type="project" value="UniProtKB-UniPathway"/>
</dbReference>
<comment type="pathway">
    <text evidence="1 8">Cofactor biosynthesis; tetrahydrofolate biosynthesis; 5,6,7,8-tetrahydrofolate from 7,8-dihydrofolate: step 1/1.</text>
</comment>
<name>A0A6S6ULL2_9BACT</name>
<evidence type="ECO:0000256" key="7">
    <source>
        <dbReference type="ARBA" id="ARBA00025067"/>
    </source>
</evidence>
<keyword evidence="5 8" id="KW-0521">NADP</keyword>
<proteinExistence type="inferred from homology"/>
<keyword evidence="6 8" id="KW-0560">Oxidoreductase</keyword>
<dbReference type="PROSITE" id="PS00075">
    <property type="entry name" value="DHFR_1"/>
    <property type="match status" value="1"/>
</dbReference>
<dbReference type="GO" id="GO:0070401">
    <property type="term" value="F:NADP+ binding"/>
    <property type="evidence" value="ECO:0007669"/>
    <property type="project" value="UniProtKB-ARBA"/>
</dbReference>
<evidence type="ECO:0000313" key="11">
    <source>
        <dbReference type="EMBL" id="CAA6829970.1"/>
    </source>
</evidence>
<dbReference type="InterPro" id="IPR017925">
    <property type="entry name" value="DHFR_CS"/>
</dbReference>
<evidence type="ECO:0000256" key="2">
    <source>
        <dbReference type="ARBA" id="ARBA00009539"/>
    </source>
</evidence>
<dbReference type="PRINTS" id="PR00070">
    <property type="entry name" value="DHFR"/>
</dbReference>
<feature type="domain" description="DHFR" evidence="10">
    <location>
        <begin position="2"/>
        <end position="163"/>
    </location>
</feature>
<dbReference type="GO" id="GO:0046452">
    <property type="term" value="P:dihydrofolate metabolic process"/>
    <property type="evidence" value="ECO:0007669"/>
    <property type="project" value="TreeGrafter"/>
</dbReference>
<keyword evidence="4 8" id="KW-0554">One-carbon metabolism</keyword>
<evidence type="ECO:0000256" key="1">
    <source>
        <dbReference type="ARBA" id="ARBA00004903"/>
    </source>
</evidence>
<comment type="function">
    <text evidence="7 8">Key enzyme in folate metabolism. Catalyzes an essential reaction for de novo glycine and purine synthesis, and for DNA precursor synthesis.</text>
</comment>
<dbReference type="PANTHER" id="PTHR48069">
    <property type="entry name" value="DIHYDROFOLATE REDUCTASE"/>
    <property type="match status" value="1"/>
</dbReference>
<evidence type="ECO:0000256" key="4">
    <source>
        <dbReference type="ARBA" id="ARBA00022563"/>
    </source>
</evidence>
<gene>
    <name evidence="11" type="ORF">HELGO_WM26177</name>
</gene>
<dbReference type="PROSITE" id="PS51330">
    <property type="entry name" value="DHFR_2"/>
    <property type="match status" value="1"/>
</dbReference>
<dbReference type="GO" id="GO:0006730">
    <property type="term" value="P:one-carbon metabolic process"/>
    <property type="evidence" value="ECO:0007669"/>
    <property type="project" value="UniProtKB-KW"/>
</dbReference>
<reference evidence="11" key="1">
    <citation type="submission" date="2020-01" db="EMBL/GenBank/DDBJ databases">
        <authorList>
            <person name="Meier V. D."/>
            <person name="Meier V D."/>
        </authorList>
    </citation>
    <scope>NUCLEOTIDE SEQUENCE</scope>
    <source>
        <strain evidence="11">HLG_WM_MAG_10</strain>
    </source>
</reference>
<dbReference type="Gene3D" id="3.40.430.10">
    <property type="entry name" value="Dihydrofolate Reductase, subunit A"/>
    <property type="match status" value="1"/>
</dbReference>
<dbReference type="InterPro" id="IPR001796">
    <property type="entry name" value="DHFR_dom"/>
</dbReference>
<dbReference type="EC" id="1.5.1.3" evidence="3 8"/>
<evidence type="ECO:0000256" key="3">
    <source>
        <dbReference type="ARBA" id="ARBA00012856"/>
    </source>
</evidence>
<evidence type="ECO:0000256" key="6">
    <source>
        <dbReference type="ARBA" id="ARBA00023002"/>
    </source>
</evidence>
<accession>A0A6S6ULL2</accession>
<evidence type="ECO:0000256" key="9">
    <source>
        <dbReference type="RuleBase" id="RU004474"/>
    </source>
</evidence>
<dbReference type="InterPro" id="IPR012259">
    <property type="entry name" value="DHFR"/>
</dbReference>
<dbReference type="GO" id="GO:0004146">
    <property type="term" value="F:dihydrofolate reductase activity"/>
    <property type="evidence" value="ECO:0007669"/>
    <property type="project" value="UniProtKB-EC"/>
</dbReference>
<evidence type="ECO:0000259" key="10">
    <source>
        <dbReference type="PROSITE" id="PS51330"/>
    </source>
</evidence>
<dbReference type="Pfam" id="PF00186">
    <property type="entry name" value="DHFR_1"/>
    <property type="match status" value="1"/>
</dbReference>
<dbReference type="AlphaFoldDB" id="A0A6S6ULL2"/>
<dbReference type="EMBL" id="CACVAQ010000527">
    <property type="protein sequence ID" value="CAA6829970.1"/>
    <property type="molecule type" value="Genomic_DNA"/>
</dbReference>
<comment type="catalytic activity">
    <reaction evidence="8">
        <text>(6S)-5,6,7,8-tetrahydrofolate + NADP(+) = 7,8-dihydrofolate + NADPH + H(+)</text>
        <dbReference type="Rhea" id="RHEA:15009"/>
        <dbReference type="ChEBI" id="CHEBI:15378"/>
        <dbReference type="ChEBI" id="CHEBI:57451"/>
        <dbReference type="ChEBI" id="CHEBI:57453"/>
        <dbReference type="ChEBI" id="CHEBI:57783"/>
        <dbReference type="ChEBI" id="CHEBI:58349"/>
        <dbReference type="EC" id="1.5.1.3"/>
    </reaction>
</comment>
<evidence type="ECO:0000256" key="5">
    <source>
        <dbReference type="ARBA" id="ARBA00022857"/>
    </source>
</evidence>
<dbReference type="GO" id="GO:0005829">
    <property type="term" value="C:cytosol"/>
    <property type="evidence" value="ECO:0007669"/>
    <property type="project" value="TreeGrafter"/>
</dbReference>
<dbReference type="GO" id="GO:0046655">
    <property type="term" value="P:folic acid metabolic process"/>
    <property type="evidence" value="ECO:0007669"/>
    <property type="project" value="TreeGrafter"/>
</dbReference>
<evidence type="ECO:0000256" key="8">
    <source>
        <dbReference type="PIRNR" id="PIRNR000194"/>
    </source>
</evidence>
<dbReference type="UniPathway" id="UPA00077">
    <property type="reaction ID" value="UER00158"/>
</dbReference>
<dbReference type="PANTHER" id="PTHR48069:SF3">
    <property type="entry name" value="DIHYDROFOLATE REDUCTASE"/>
    <property type="match status" value="1"/>
</dbReference>
<protein>
    <recommendedName>
        <fullName evidence="3 8">Dihydrofolate reductase</fullName>
        <ecNumber evidence="3 8">1.5.1.3</ecNumber>
    </recommendedName>
</protein>
<dbReference type="SUPFAM" id="SSF53597">
    <property type="entry name" value="Dihydrofolate reductase-like"/>
    <property type="match status" value="1"/>
</dbReference>
<comment type="similarity">
    <text evidence="2 8 9">Belongs to the dihydrofolate reductase family.</text>
</comment>
<dbReference type="CDD" id="cd00209">
    <property type="entry name" value="DHFR"/>
    <property type="match status" value="1"/>
</dbReference>
<organism evidence="11">
    <name type="scientific">uncultured Aureispira sp</name>
    <dbReference type="NCBI Taxonomy" id="1331704"/>
    <lineage>
        <taxon>Bacteria</taxon>
        <taxon>Pseudomonadati</taxon>
        <taxon>Bacteroidota</taxon>
        <taxon>Saprospiria</taxon>
        <taxon>Saprospirales</taxon>
        <taxon>Saprospiraceae</taxon>
        <taxon>Aureispira</taxon>
        <taxon>environmental samples</taxon>
    </lineage>
</organism>
<dbReference type="FunFam" id="3.40.430.10:FF:000001">
    <property type="entry name" value="Dihydrofolate reductase"/>
    <property type="match status" value="1"/>
</dbReference>